<accession>A0AC61RS10</accession>
<proteinExistence type="predicted"/>
<comment type="caution">
    <text evidence="1">The sequence shown here is derived from an EMBL/GenBank/DDBJ whole genome shotgun (WGS) entry which is preliminary data.</text>
</comment>
<dbReference type="Proteomes" id="UP000304953">
    <property type="component" value="Unassembled WGS sequence"/>
</dbReference>
<dbReference type="EMBL" id="SRYA01000047">
    <property type="protein sequence ID" value="TGY92609.1"/>
    <property type="molecule type" value="Genomic_DNA"/>
</dbReference>
<organism evidence="1 2">
    <name type="scientific">Petralouisia muris</name>
    <dbReference type="NCBI Taxonomy" id="3032872"/>
    <lineage>
        <taxon>Bacteria</taxon>
        <taxon>Bacillati</taxon>
        <taxon>Bacillota</taxon>
        <taxon>Clostridia</taxon>
        <taxon>Lachnospirales</taxon>
        <taxon>Lachnospiraceae</taxon>
        <taxon>Petralouisia</taxon>
    </lineage>
</organism>
<keyword evidence="2" id="KW-1185">Reference proteome</keyword>
<name>A0AC61RS10_9FIRM</name>
<protein>
    <submittedName>
        <fullName evidence="1">WYL domain-containing protein</fullName>
    </submittedName>
</protein>
<evidence type="ECO:0000313" key="2">
    <source>
        <dbReference type="Proteomes" id="UP000304953"/>
    </source>
</evidence>
<gene>
    <name evidence="1" type="ORF">E5329_19330</name>
</gene>
<reference evidence="1" key="1">
    <citation type="submission" date="2019-04" db="EMBL/GenBank/DDBJ databases">
        <title>Microbes associate with the intestines of laboratory mice.</title>
        <authorList>
            <person name="Navarre W."/>
            <person name="Wong E."/>
            <person name="Huang K."/>
            <person name="Tropini C."/>
            <person name="Ng K."/>
            <person name="Yu B."/>
        </authorList>
    </citation>
    <scope>NUCLEOTIDE SEQUENCE</scope>
    <source>
        <strain evidence="1">NM01_1-7b</strain>
    </source>
</reference>
<evidence type="ECO:0000313" key="1">
    <source>
        <dbReference type="EMBL" id="TGY92609.1"/>
    </source>
</evidence>
<sequence length="323" mass="38098">MELFSEIYSCYYQVLRHLLTCQSALTIDEIRSQICKEGFEESLLAIIPKLENGSWNLFEKNHNLYLSKINSGFLTPLSSLQKAYLKALLSDPRMSLFLDQEQFESLGDMLNSVEPLWRQEQIYYYDRFTDGDPYTDETYRNHFRTLLSAQKHRQYVDLDYNSPSGTRVHHYYAPARLEYSVKNDKFRLLALKQVKNGRMRLEILNIARIQKVCLTDKYFTSQIDLNALIQDSYYKEPLQLHIINKRNALERAMLHFANYKKNTRKIGENTYECLIYYNQAMETELLIEVLSFGPMLKVIGNDRFLASLKNRLKKQMGMMPPKP</sequence>